<dbReference type="STRING" id="416873.SAMN04487951_101202"/>
<keyword evidence="2" id="KW-1185">Reference proteome</keyword>
<evidence type="ECO:0000313" key="2">
    <source>
        <dbReference type="Proteomes" id="UP000199677"/>
    </source>
</evidence>
<dbReference type="EMBL" id="FNII01000001">
    <property type="protein sequence ID" value="SDM93903.1"/>
    <property type="molecule type" value="Genomic_DNA"/>
</dbReference>
<dbReference type="Proteomes" id="UP000199677">
    <property type="component" value="Unassembled WGS sequence"/>
</dbReference>
<dbReference type="RefSeq" id="WP_244511094.1">
    <property type="nucleotide sequence ID" value="NZ_FNII01000001.1"/>
</dbReference>
<reference evidence="2" key="1">
    <citation type="submission" date="2016-10" db="EMBL/GenBank/DDBJ databases">
        <authorList>
            <person name="Varghese N."/>
            <person name="Submissions S."/>
        </authorList>
    </citation>
    <scope>NUCLEOTIDE SEQUENCE [LARGE SCALE GENOMIC DNA]</scope>
    <source>
        <strain evidence="2">CGMCC 1.6494</strain>
    </source>
</reference>
<dbReference type="NCBIfam" id="TIGR02444">
    <property type="entry name" value="TIGR02444 family protein"/>
    <property type="match status" value="1"/>
</dbReference>
<organism evidence="1 2">
    <name type="scientific">Vreelandella arcis</name>
    <dbReference type="NCBI Taxonomy" id="416873"/>
    <lineage>
        <taxon>Bacteria</taxon>
        <taxon>Pseudomonadati</taxon>
        <taxon>Pseudomonadota</taxon>
        <taxon>Gammaproteobacteria</taxon>
        <taxon>Oceanospirillales</taxon>
        <taxon>Halomonadaceae</taxon>
        <taxon>Vreelandella</taxon>
    </lineage>
</organism>
<accession>A0A1G9XC65</accession>
<dbReference type="Pfam" id="PF09523">
    <property type="entry name" value="DUF2390"/>
    <property type="match status" value="1"/>
</dbReference>
<proteinExistence type="predicted"/>
<evidence type="ECO:0000313" key="1">
    <source>
        <dbReference type="EMBL" id="SDM93903.1"/>
    </source>
</evidence>
<gene>
    <name evidence="1" type="ORF">SAMN04487951_101202</name>
</gene>
<dbReference type="InterPro" id="IPR012659">
    <property type="entry name" value="CHP02444"/>
</dbReference>
<name>A0A1G9XC65_9GAMM</name>
<dbReference type="AlphaFoldDB" id="A0A1G9XC65"/>
<sequence length="196" mass="22533">MMRDSIALDSTRLAALQQTPLWDFALTFYARPGVEQACLTLQEAASIDVCELLFHSWLYAHGLEALPVPLSTLRQARREWQAGITEVLRGLRRDLKSTVNPSETVTTLRERIKQAELLAERENLQRWQTWAWDNDQSSAHLRNRRENPHDAGRWLQERLLLPQDETSPDCDTEATSAIQYAFAVLGQQLDPLQRAR</sequence>
<protein>
    <submittedName>
        <fullName evidence="1">TIGR02444 family protein</fullName>
    </submittedName>
</protein>